<feature type="signal peptide" evidence="2">
    <location>
        <begin position="1"/>
        <end position="21"/>
    </location>
</feature>
<reference evidence="3 4" key="1">
    <citation type="submission" date="2018-11" db="EMBL/GenBank/DDBJ databases">
        <title>Pseudaminobacter arsenicus sp. nov., an arsenic-resistant bacterium isolated from arsenic-rich aquifers.</title>
        <authorList>
            <person name="Mu Y."/>
        </authorList>
    </citation>
    <scope>NUCLEOTIDE SEQUENCE [LARGE SCALE GENOMIC DNA]</scope>
    <source>
        <strain evidence="3 4">CB3</strain>
    </source>
</reference>
<name>A0A432V7Q1_9HYPH</name>
<keyword evidence="2" id="KW-0732">Signal</keyword>
<sequence length="189" mass="18873">MKQRPFLTAAALVAMTVPALAHPGHGEAGVLFGFLHPLSGADHILAMVAVGLWAALLGGRAFWLVPAAFVSAMIAGFVFGMNGMVLPAIEPGIAASVVVLGMMIATAARLPLAPSMAVVALFGLFHGQAHGAELTGSALLFGLGFTAATVLLHAGGLAVGGVLGQQRLLARALGVLIAGSGLFIFGGMA</sequence>
<feature type="transmembrane region" description="Helical" evidence="1">
    <location>
        <begin position="61"/>
        <end position="81"/>
    </location>
</feature>
<keyword evidence="4" id="KW-1185">Reference proteome</keyword>
<evidence type="ECO:0000256" key="1">
    <source>
        <dbReference type="SAM" id="Phobius"/>
    </source>
</evidence>
<keyword evidence="1" id="KW-0472">Membrane</keyword>
<feature type="transmembrane region" description="Helical" evidence="1">
    <location>
        <begin position="138"/>
        <end position="162"/>
    </location>
</feature>
<feature type="chain" id="PRO_5019394354" evidence="2">
    <location>
        <begin position="22"/>
        <end position="189"/>
    </location>
</feature>
<feature type="transmembrane region" description="Helical" evidence="1">
    <location>
        <begin position="31"/>
        <end position="54"/>
    </location>
</feature>
<keyword evidence="1" id="KW-0812">Transmembrane</keyword>
<comment type="caution">
    <text evidence="3">The sequence shown here is derived from an EMBL/GenBank/DDBJ whole genome shotgun (WGS) entry which is preliminary data.</text>
</comment>
<evidence type="ECO:0000313" key="3">
    <source>
        <dbReference type="EMBL" id="RUM98187.1"/>
    </source>
</evidence>
<dbReference type="AlphaFoldDB" id="A0A432V7Q1"/>
<evidence type="ECO:0000313" key="4">
    <source>
        <dbReference type="Proteomes" id="UP000281647"/>
    </source>
</evidence>
<organism evidence="3 4">
    <name type="scientific">Borborobacter arsenicus</name>
    <dbReference type="NCBI Taxonomy" id="1851146"/>
    <lineage>
        <taxon>Bacteria</taxon>
        <taxon>Pseudomonadati</taxon>
        <taxon>Pseudomonadota</taxon>
        <taxon>Alphaproteobacteria</taxon>
        <taxon>Hyphomicrobiales</taxon>
        <taxon>Phyllobacteriaceae</taxon>
        <taxon>Borborobacter</taxon>
    </lineage>
</organism>
<dbReference type="InterPro" id="IPR007038">
    <property type="entry name" value="HupE_UreJ"/>
</dbReference>
<gene>
    <name evidence="3" type="ORF">EET67_08755</name>
</gene>
<dbReference type="RefSeq" id="WP_128626567.1">
    <property type="nucleotide sequence ID" value="NZ_RKST01000007.1"/>
</dbReference>
<feature type="transmembrane region" description="Helical" evidence="1">
    <location>
        <begin position="93"/>
        <end position="126"/>
    </location>
</feature>
<keyword evidence="1" id="KW-1133">Transmembrane helix</keyword>
<proteinExistence type="predicted"/>
<dbReference type="EMBL" id="RKST01000007">
    <property type="protein sequence ID" value="RUM98187.1"/>
    <property type="molecule type" value="Genomic_DNA"/>
</dbReference>
<dbReference type="PIRSF" id="PIRSF016919">
    <property type="entry name" value="HupE_UreJ"/>
    <property type="match status" value="1"/>
</dbReference>
<protein>
    <submittedName>
        <fullName evidence="3">HupE/UreJ family protein</fullName>
    </submittedName>
</protein>
<feature type="transmembrane region" description="Helical" evidence="1">
    <location>
        <begin position="168"/>
        <end position="188"/>
    </location>
</feature>
<dbReference type="Pfam" id="PF04955">
    <property type="entry name" value="HupE_UreJ"/>
    <property type="match status" value="1"/>
</dbReference>
<dbReference type="Proteomes" id="UP000281647">
    <property type="component" value="Unassembled WGS sequence"/>
</dbReference>
<accession>A0A432V7Q1</accession>
<dbReference type="OrthoDB" id="9808192at2"/>
<evidence type="ECO:0000256" key="2">
    <source>
        <dbReference type="SAM" id="SignalP"/>
    </source>
</evidence>